<reference evidence="2" key="1">
    <citation type="submission" date="2016-12" db="EMBL/GenBank/DDBJ databases">
        <authorList>
            <person name="Moulin L."/>
        </authorList>
    </citation>
    <scope>NUCLEOTIDE SEQUENCE [LARGE SCALE GENOMIC DNA]</scope>
    <source>
        <strain evidence="2">STM 7183</strain>
    </source>
</reference>
<proteinExistence type="predicted"/>
<dbReference type="AlphaFoldDB" id="A0A1N7STE3"/>
<evidence type="ECO:0000313" key="3">
    <source>
        <dbReference type="Proteomes" id="UP000195569"/>
    </source>
</evidence>
<comment type="caution">
    <text evidence="2">The sequence shown here is derived from an EMBL/GenBank/DDBJ whole genome shotgun (WGS) entry which is preliminary data.</text>
</comment>
<dbReference type="OrthoDB" id="9007456at2"/>
<keyword evidence="3" id="KW-1185">Reference proteome</keyword>
<accession>A0A1N7STE3</accession>
<sequence>MNRLIDQEIAHISRVMWPALLGDLGGPILSPDYWRKRLHALLDAPAVTKVQLCALDSLLLQLDDYERRAIGAYSAPVADQSTDDCEEHGSEPVAVQQ</sequence>
<dbReference type="EMBL" id="CYGY02000091">
    <property type="protein sequence ID" value="SIT50665.1"/>
    <property type="molecule type" value="Genomic_DNA"/>
</dbReference>
<dbReference type="RefSeq" id="WP_087739330.1">
    <property type="nucleotide sequence ID" value="NZ_CYGY02000091.1"/>
</dbReference>
<dbReference type="Proteomes" id="UP000195569">
    <property type="component" value="Unassembled WGS sequence"/>
</dbReference>
<organism evidence="2 3">
    <name type="scientific">Paraburkholderia piptadeniae</name>
    <dbReference type="NCBI Taxonomy" id="1701573"/>
    <lineage>
        <taxon>Bacteria</taxon>
        <taxon>Pseudomonadati</taxon>
        <taxon>Pseudomonadota</taxon>
        <taxon>Betaproteobacteria</taxon>
        <taxon>Burkholderiales</taxon>
        <taxon>Burkholderiaceae</taxon>
        <taxon>Paraburkholderia</taxon>
    </lineage>
</organism>
<name>A0A1N7STE3_9BURK</name>
<gene>
    <name evidence="2" type="ORF">BN2476_910001</name>
</gene>
<protein>
    <submittedName>
        <fullName evidence="2">Uncharacterized protein</fullName>
    </submittedName>
</protein>
<evidence type="ECO:0000313" key="2">
    <source>
        <dbReference type="EMBL" id="SIT50665.1"/>
    </source>
</evidence>
<feature type="region of interest" description="Disordered" evidence="1">
    <location>
        <begin position="77"/>
        <end position="97"/>
    </location>
</feature>
<evidence type="ECO:0000256" key="1">
    <source>
        <dbReference type="SAM" id="MobiDB-lite"/>
    </source>
</evidence>